<evidence type="ECO:0000313" key="2">
    <source>
        <dbReference type="Proteomes" id="UP000001745"/>
    </source>
</evidence>
<dbReference type="eggNOG" id="ENOG502SBQF">
    <property type="taxonomic scope" value="Eukaryota"/>
</dbReference>
<proteinExistence type="predicted"/>
<dbReference type="PhylomeDB" id="B8MNN5"/>
<organism evidence="1 2">
    <name type="scientific">Talaromyces stipitatus (strain ATCC 10500 / CBS 375.48 / QM 6759 / NRRL 1006)</name>
    <name type="common">Penicillium stipitatum</name>
    <dbReference type="NCBI Taxonomy" id="441959"/>
    <lineage>
        <taxon>Eukaryota</taxon>
        <taxon>Fungi</taxon>
        <taxon>Dikarya</taxon>
        <taxon>Ascomycota</taxon>
        <taxon>Pezizomycotina</taxon>
        <taxon>Eurotiomycetes</taxon>
        <taxon>Eurotiomycetidae</taxon>
        <taxon>Eurotiales</taxon>
        <taxon>Trichocomaceae</taxon>
        <taxon>Talaromyces</taxon>
        <taxon>Talaromyces sect. Talaromyces</taxon>
    </lineage>
</organism>
<dbReference type="AlphaFoldDB" id="B8MNN5"/>
<sequence>MEMASGTVACHDGNQRLSLASLRSLTPDYDQHAEDLKMGYTHYYAVDQWSSPEWQSAWPQLIQDAIKIIDAADVPVSGPASDTLEAGREVPNPPVVDVNEGLCINGNNDEYCEDFVLKESDPDNFCKTAKRGYDLVVSCILLRAYRLAPNTFHLRSDGIWNDDEDWVPTRALYHDIWPNDTDEKPAELDERVEDENNLVCHL</sequence>
<dbReference type="VEuPathDB" id="FungiDB:TSTA_103470"/>
<dbReference type="STRING" id="441959.B8MNN5"/>
<dbReference type="OrthoDB" id="2958217at2759"/>
<reference evidence="2" key="1">
    <citation type="journal article" date="2015" name="Genome Announc.">
        <title>Genome sequence of the AIDS-associated pathogen Penicillium marneffei (ATCC18224) and its near taxonomic relative Talaromyces stipitatus (ATCC10500).</title>
        <authorList>
            <person name="Nierman W.C."/>
            <person name="Fedorova-Abrams N.D."/>
            <person name="Andrianopoulos A."/>
        </authorList>
    </citation>
    <scope>NUCLEOTIDE SEQUENCE [LARGE SCALE GENOMIC DNA]</scope>
    <source>
        <strain evidence="2">ATCC 10500 / CBS 375.48 / QM 6759 / NRRL 1006</strain>
    </source>
</reference>
<evidence type="ECO:0000313" key="1">
    <source>
        <dbReference type="EMBL" id="EED14124.1"/>
    </source>
</evidence>
<dbReference type="EMBL" id="EQ962658">
    <property type="protein sequence ID" value="EED14124.1"/>
    <property type="molecule type" value="Genomic_DNA"/>
</dbReference>
<name>B8MNN5_TALSN</name>
<accession>B8MNN5</accession>
<dbReference type="GeneID" id="8103050"/>
<keyword evidence="2" id="KW-1185">Reference proteome</keyword>
<dbReference type="RefSeq" id="XP_002486362.1">
    <property type="nucleotide sequence ID" value="XM_002486317.1"/>
</dbReference>
<dbReference type="HOGENOM" id="CLU_111691_0_0_1"/>
<protein>
    <submittedName>
        <fullName evidence="1">Uncharacterized protein</fullName>
    </submittedName>
</protein>
<gene>
    <name evidence="1" type="ORF">TSTA_103470</name>
</gene>
<dbReference type="InParanoid" id="B8MNN5"/>
<dbReference type="Proteomes" id="UP000001745">
    <property type="component" value="Unassembled WGS sequence"/>
</dbReference>